<evidence type="ECO:0000259" key="1">
    <source>
        <dbReference type="Pfam" id="PF09356"/>
    </source>
</evidence>
<sequence>MSGPVVEAALTTLALGWRLDRRDGVTLGFTSHDRDLTVAGLRYRARPGMLPSALRQGDGFQVATLDVAGTLSDAAIRAADLDAGRWDGALCRLYLIDWAAPEAGLLLLARGELGDVTRRDSGFTAELRGATALLERPVVERTSAECRADLGDRRCRIDLAPRTRVARLVAIDEAGLTADTAEPVPNAYGFGRLRWLDGANAGLWCAVAASSGTRLTLRAAPRAPAVAGERLLLVEGCDRTFATCRARFGNAANFRGEPHLPGHDLLARYGTR</sequence>
<proteinExistence type="predicted"/>
<protein>
    <submittedName>
        <fullName evidence="2">DUF2163 domain-containing protein</fullName>
    </submittedName>
</protein>
<dbReference type="Pfam" id="PF09931">
    <property type="entry name" value="Phage_phiJL001_Gp84_N"/>
    <property type="match status" value="1"/>
</dbReference>
<dbReference type="EMBL" id="CP084930">
    <property type="protein sequence ID" value="USI71477.1"/>
    <property type="molecule type" value="Genomic_DNA"/>
</dbReference>
<dbReference type="Proteomes" id="UP001056937">
    <property type="component" value="Chromosome 1"/>
</dbReference>
<evidence type="ECO:0000313" key="2">
    <source>
        <dbReference type="EMBL" id="USI71477.1"/>
    </source>
</evidence>
<dbReference type="RefSeq" id="WP_252165290.1">
    <property type="nucleotide sequence ID" value="NZ_CP084930.1"/>
</dbReference>
<organism evidence="2 3">
    <name type="scientific">Sphingomonas morindae</name>
    <dbReference type="NCBI Taxonomy" id="1541170"/>
    <lineage>
        <taxon>Bacteria</taxon>
        <taxon>Pseudomonadati</taxon>
        <taxon>Pseudomonadota</taxon>
        <taxon>Alphaproteobacteria</taxon>
        <taxon>Sphingomonadales</taxon>
        <taxon>Sphingomonadaceae</taxon>
        <taxon>Sphingomonas</taxon>
    </lineage>
</organism>
<dbReference type="InterPro" id="IPR018964">
    <property type="entry name" value="Phage_phiJL001_Gp84_C"/>
</dbReference>
<name>A0ABY4X3R3_9SPHN</name>
<evidence type="ECO:0000313" key="3">
    <source>
        <dbReference type="Proteomes" id="UP001056937"/>
    </source>
</evidence>
<dbReference type="NCBIfam" id="TIGR02218">
    <property type="entry name" value="phg_TIGR02218"/>
    <property type="match status" value="1"/>
</dbReference>
<gene>
    <name evidence="2" type="ORF">LHA26_08995</name>
</gene>
<dbReference type="InterPro" id="IPR011928">
    <property type="entry name" value="Phage_phiJL001_Gp84"/>
</dbReference>
<feature type="domain" description="Bacteriophage phiJL001 Gp84 C-terminal" evidence="1">
    <location>
        <begin position="187"/>
        <end position="264"/>
    </location>
</feature>
<accession>A0ABY4X3R3</accession>
<dbReference type="Pfam" id="PF09356">
    <property type="entry name" value="Phage_BR0599"/>
    <property type="match status" value="1"/>
</dbReference>
<reference evidence="2" key="1">
    <citation type="journal article" date="2022" name="Toxins">
        <title>Genomic Analysis of Sphingopyxis sp. USTB-05 for Biodegrading Cyanobacterial Hepatotoxins.</title>
        <authorList>
            <person name="Liu C."/>
            <person name="Xu Q."/>
            <person name="Zhao Z."/>
            <person name="Zhang H."/>
            <person name="Liu X."/>
            <person name="Yin C."/>
            <person name="Liu Y."/>
            <person name="Yan H."/>
        </authorList>
    </citation>
    <scope>NUCLEOTIDE SEQUENCE</scope>
    <source>
        <strain evidence="2">NBD5</strain>
    </source>
</reference>
<keyword evidence="3" id="KW-1185">Reference proteome</keyword>